<gene>
    <name evidence="1" type="ORF">QQ44_09450</name>
</gene>
<proteinExistence type="predicted"/>
<protein>
    <submittedName>
        <fullName evidence="1">Uncharacterized protein</fullName>
    </submittedName>
</protein>
<dbReference type="Proteomes" id="UP000031004">
    <property type="component" value="Unassembled WGS sequence"/>
</dbReference>
<reference evidence="1 2" key="1">
    <citation type="submission" date="2014-11" db="EMBL/GenBank/DDBJ databases">
        <title>Mycobacterium setense Manresensis Genome.</title>
        <authorList>
            <person name="Rech G."/>
            <person name="Sumoy L."/>
        </authorList>
    </citation>
    <scope>NUCLEOTIDE SEQUENCE [LARGE SCALE GENOMIC DNA]</scope>
    <source>
        <strain evidence="1 2">Manresensis</strain>
    </source>
</reference>
<dbReference type="Gene3D" id="1.20.5.340">
    <property type="match status" value="1"/>
</dbReference>
<evidence type="ECO:0000313" key="2">
    <source>
        <dbReference type="Proteomes" id="UP000031004"/>
    </source>
</evidence>
<accession>A0ABR4YV19</accession>
<keyword evidence="2" id="KW-1185">Reference proteome</keyword>
<organism evidence="1 2">
    <name type="scientific">Mycolicibacterium setense</name>
    <dbReference type="NCBI Taxonomy" id="431269"/>
    <lineage>
        <taxon>Bacteria</taxon>
        <taxon>Bacillati</taxon>
        <taxon>Actinomycetota</taxon>
        <taxon>Actinomycetes</taxon>
        <taxon>Mycobacteriales</taxon>
        <taxon>Mycobacteriaceae</taxon>
        <taxon>Mycolicibacterium</taxon>
    </lineage>
</organism>
<evidence type="ECO:0000313" key="1">
    <source>
        <dbReference type="EMBL" id="KHO26014.1"/>
    </source>
</evidence>
<sequence length="95" mass="10556">MATLEDLEARVAALEADRFDYRAVLAAVNALGANQRELAANQRDHGTRLTSVEGRLTAVETALSDFRQETRARFSSVDEHLAEIKDLITDRNNGR</sequence>
<dbReference type="EMBL" id="JTLZ01000005">
    <property type="protein sequence ID" value="KHO26014.1"/>
    <property type="molecule type" value="Genomic_DNA"/>
</dbReference>
<dbReference type="RefSeq" id="WP_039318881.1">
    <property type="nucleotide sequence ID" value="NZ_JTLZ01000005.1"/>
</dbReference>
<comment type="caution">
    <text evidence="1">The sequence shown here is derived from an EMBL/GenBank/DDBJ whole genome shotgun (WGS) entry which is preliminary data.</text>
</comment>
<name>A0ABR4YV19_9MYCO</name>